<dbReference type="GO" id="GO:0000009">
    <property type="term" value="F:alpha-1,6-mannosyltransferase activity"/>
    <property type="evidence" value="ECO:0007669"/>
    <property type="project" value="TreeGrafter"/>
</dbReference>
<dbReference type="GO" id="GO:0000032">
    <property type="term" value="P:cell wall mannoprotein biosynthetic process"/>
    <property type="evidence" value="ECO:0007669"/>
    <property type="project" value="TreeGrafter"/>
</dbReference>
<feature type="chain" id="PRO_5007899258" evidence="2">
    <location>
        <begin position="34"/>
        <end position="358"/>
    </location>
</feature>
<comment type="similarity">
    <text evidence="1">Belongs to the ANP1/MMN9/VAN1 family.</text>
</comment>
<dbReference type="PANTHER" id="PTHR43083">
    <property type="entry name" value="MANNAN POLYMERASE II"/>
    <property type="match status" value="1"/>
</dbReference>
<dbReference type="GO" id="GO:0000136">
    <property type="term" value="C:mannan polymerase complex"/>
    <property type="evidence" value="ECO:0007669"/>
    <property type="project" value="TreeGrafter"/>
</dbReference>
<dbReference type="Proteomes" id="UP000078561">
    <property type="component" value="Unassembled WGS sequence"/>
</dbReference>
<dbReference type="Gene3D" id="3.90.550.10">
    <property type="entry name" value="Spore Coat Polysaccharide Biosynthesis Protein SpsA, Chain A"/>
    <property type="match status" value="1"/>
</dbReference>
<organism evidence="3">
    <name type="scientific">Absidia glauca</name>
    <name type="common">Pin mould</name>
    <dbReference type="NCBI Taxonomy" id="4829"/>
    <lineage>
        <taxon>Eukaryota</taxon>
        <taxon>Fungi</taxon>
        <taxon>Fungi incertae sedis</taxon>
        <taxon>Mucoromycota</taxon>
        <taxon>Mucoromycotina</taxon>
        <taxon>Mucoromycetes</taxon>
        <taxon>Mucorales</taxon>
        <taxon>Cunninghamellaceae</taxon>
        <taxon>Absidia</taxon>
    </lineage>
</organism>
<evidence type="ECO:0000256" key="1">
    <source>
        <dbReference type="ARBA" id="ARBA00037964"/>
    </source>
</evidence>
<dbReference type="AlphaFoldDB" id="A0A168N7B2"/>
<keyword evidence="4" id="KW-1185">Reference proteome</keyword>
<reference evidence="3" key="1">
    <citation type="submission" date="2016-04" db="EMBL/GenBank/DDBJ databases">
        <authorList>
            <person name="Evans L.H."/>
            <person name="Alamgir A."/>
            <person name="Owens N."/>
            <person name="Weber N.D."/>
            <person name="Virtaneva K."/>
            <person name="Barbian K."/>
            <person name="Babar A."/>
            <person name="Rosenke K."/>
        </authorList>
    </citation>
    <scope>NUCLEOTIDE SEQUENCE [LARGE SCALE GENOMIC DNA]</scope>
    <source>
        <strain evidence="3">CBS 101.48</strain>
    </source>
</reference>
<dbReference type="InParanoid" id="A0A168N7B2"/>
<sequence>MSSHCIFRGGKRLAMVTLVMTCLFLFAFNQSSTHTNHRMCHSPRSLNSMQKALTWKTRSKHSAQLYYRNLNGLNASSGGAKSQERILVLTPLLHKTTTIEHLSRYFDLLDKTTYPNHLISIGLLIPTTTQQPDARRMIELKSLVEQLQQRWFHAFDDITIYQRNFGFDFDSNDGFRLEPYRRSMMARAKNYLLSAALRDDHSWVAWVGMDVVSYPTTIFQDLIRHNVDVIVPNSLRATKDGSFWAHDRNNWQETDTSMRLQMSVGADFIMLEGYRELATGRTLMVDMPTHLGPDHVVPLDGVGASFTLVKAQVHREGANFPSFPFQHQLDTEGFARMVQAMGYGLFGIPSYFVYHAST</sequence>
<evidence type="ECO:0000256" key="2">
    <source>
        <dbReference type="SAM" id="SignalP"/>
    </source>
</evidence>
<gene>
    <name evidence="3" type="primary">ABSGL_05617.1 scaffold 7188</name>
</gene>
<feature type="signal peptide" evidence="2">
    <location>
        <begin position="1"/>
        <end position="33"/>
    </location>
</feature>
<dbReference type="EMBL" id="LT553043">
    <property type="protein sequence ID" value="SAL99961.1"/>
    <property type="molecule type" value="Genomic_DNA"/>
</dbReference>
<protein>
    <submittedName>
        <fullName evidence="3">Uncharacterized protein</fullName>
    </submittedName>
</protein>
<keyword evidence="2" id="KW-0732">Signal</keyword>
<dbReference type="GO" id="GO:0006487">
    <property type="term" value="P:protein N-linked glycosylation"/>
    <property type="evidence" value="ECO:0007669"/>
    <property type="project" value="TreeGrafter"/>
</dbReference>
<evidence type="ECO:0000313" key="3">
    <source>
        <dbReference type="EMBL" id="SAL99961.1"/>
    </source>
</evidence>
<dbReference type="InterPro" id="IPR029044">
    <property type="entry name" value="Nucleotide-diphossugar_trans"/>
</dbReference>
<evidence type="ECO:0000313" key="4">
    <source>
        <dbReference type="Proteomes" id="UP000078561"/>
    </source>
</evidence>
<dbReference type="OrthoDB" id="2405412at2759"/>
<dbReference type="InterPro" id="IPR052086">
    <property type="entry name" value="Mannan_Polymerase_Subunit"/>
</dbReference>
<dbReference type="PANTHER" id="PTHR43083:SF6">
    <property type="entry name" value="MANNAN POLYMERASE COMPLEXES SUBUNIT MNN9"/>
    <property type="match status" value="1"/>
</dbReference>
<name>A0A168N7B2_ABSGL</name>
<accession>A0A168N7B2</accession>
<proteinExistence type="inferred from homology"/>
<dbReference type="Pfam" id="PF03452">
    <property type="entry name" value="Anp1"/>
    <property type="match status" value="1"/>
</dbReference>
<dbReference type="FunCoup" id="A0A168N7B2">
    <property type="interactions" value="28"/>
</dbReference>